<name>A0ACA9MKE8_9GLOM</name>
<accession>A0ACA9MKE8</accession>
<feature type="non-terminal residue" evidence="1">
    <location>
        <position position="1"/>
    </location>
</feature>
<keyword evidence="2" id="KW-1185">Reference proteome</keyword>
<dbReference type="EMBL" id="CAJVPU010009507">
    <property type="protein sequence ID" value="CAG8595644.1"/>
    <property type="molecule type" value="Genomic_DNA"/>
</dbReference>
<comment type="caution">
    <text evidence="1">The sequence shown here is derived from an EMBL/GenBank/DDBJ whole genome shotgun (WGS) entry which is preliminary data.</text>
</comment>
<protein>
    <submittedName>
        <fullName evidence="1">4882_t:CDS:1</fullName>
    </submittedName>
</protein>
<evidence type="ECO:0000313" key="2">
    <source>
        <dbReference type="Proteomes" id="UP000789702"/>
    </source>
</evidence>
<dbReference type="Proteomes" id="UP000789702">
    <property type="component" value="Unassembled WGS sequence"/>
</dbReference>
<gene>
    <name evidence="1" type="ORF">DHETER_LOCUS7040</name>
</gene>
<sequence>AKQQFTKDIQNDNNIIYNRKQLIGDKDYCSIIEYQMHTKYNIQEHNYKIDNLVKIQIAKINYRPGNCCTLFCKILLVLPNNIYYLVCQLGIFKRVFFASEVLPLRPKEFSELDNSLIYISVSIVEAARLQFNTLANNKNCNCKGNCFKANAFVKKQTIYVKVDTI</sequence>
<proteinExistence type="predicted"/>
<organism evidence="1 2">
    <name type="scientific">Dentiscutata heterogama</name>
    <dbReference type="NCBI Taxonomy" id="1316150"/>
    <lineage>
        <taxon>Eukaryota</taxon>
        <taxon>Fungi</taxon>
        <taxon>Fungi incertae sedis</taxon>
        <taxon>Mucoromycota</taxon>
        <taxon>Glomeromycotina</taxon>
        <taxon>Glomeromycetes</taxon>
        <taxon>Diversisporales</taxon>
        <taxon>Gigasporaceae</taxon>
        <taxon>Dentiscutata</taxon>
    </lineage>
</organism>
<evidence type="ECO:0000313" key="1">
    <source>
        <dbReference type="EMBL" id="CAG8595644.1"/>
    </source>
</evidence>
<reference evidence="1" key="1">
    <citation type="submission" date="2021-06" db="EMBL/GenBank/DDBJ databases">
        <authorList>
            <person name="Kallberg Y."/>
            <person name="Tangrot J."/>
            <person name="Rosling A."/>
        </authorList>
    </citation>
    <scope>NUCLEOTIDE SEQUENCE</scope>
    <source>
        <strain evidence="1">IL203A</strain>
    </source>
</reference>